<name>A0ABT5HWD8_9CAUL</name>
<sequence length="416" mass="46488">MGSMIHLSVGRLEIDWGKNSGFTDHGSLFQKGDQALVPYYYVDENNKHKADGGYNLVRVDQPGLSKPLALIIDRLKLLGCTDAWARQEFAYYSGVNDSDTDAFTYEHLAQALRTCDVEAMSADYGDGEDFGKFFRRQLFDRLGLEHIVDDPLHVRHAAAEAMENLSAYTVLHLLAENPLAAKLPVTWQYADVLDGGWAREETFEGGASPSERFLIVTEGSSDANIIRHGFDLLFPHLADFFQFVDMKEGYPFTGIGNLCNFAKGLVSIGYSRNVLFLFDNDAEGVAGHERTRKLSLLPNMRALKLPDLDDFKRFATKGPEGAHFSDINGKAAAIECYLQLPEGAFVQWNNFNRELGVYQGELVNKGEVMRAFLALADTHSQYDFSRIRQVLEHLIAESIALAESQEIAQLTLALDR</sequence>
<proteinExistence type="predicted"/>
<gene>
    <name evidence="2" type="ORF">PQU92_13950</name>
</gene>
<protein>
    <submittedName>
        <fullName evidence="2">HEPN/Toprim-associated domain-containing protein</fullName>
    </submittedName>
</protein>
<dbReference type="Proteomes" id="UP001214854">
    <property type="component" value="Unassembled WGS sequence"/>
</dbReference>
<evidence type="ECO:0000313" key="3">
    <source>
        <dbReference type="Proteomes" id="UP001214854"/>
    </source>
</evidence>
<dbReference type="RefSeq" id="WP_272748860.1">
    <property type="nucleotide sequence ID" value="NZ_JAQQKX010000012.1"/>
</dbReference>
<dbReference type="EMBL" id="JAQQKX010000012">
    <property type="protein sequence ID" value="MDC7684385.1"/>
    <property type="molecule type" value="Genomic_DNA"/>
</dbReference>
<dbReference type="Pfam" id="PF18871">
    <property type="entry name" value="HEPN_Toprim_N"/>
    <property type="match status" value="1"/>
</dbReference>
<organism evidence="2 3">
    <name type="scientific">Asticcacaulis aquaticus</name>
    <dbReference type="NCBI Taxonomy" id="2984212"/>
    <lineage>
        <taxon>Bacteria</taxon>
        <taxon>Pseudomonadati</taxon>
        <taxon>Pseudomonadota</taxon>
        <taxon>Alphaproteobacteria</taxon>
        <taxon>Caulobacterales</taxon>
        <taxon>Caulobacteraceae</taxon>
        <taxon>Asticcacaulis</taxon>
    </lineage>
</organism>
<accession>A0ABT5HWD8</accession>
<comment type="caution">
    <text evidence="2">The sequence shown here is derived from an EMBL/GenBank/DDBJ whole genome shotgun (WGS) entry which is preliminary data.</text>
</comment>
<evidence type="ECO:0000259" key="1">
    <source>
        <dbReference type="Pfam" id="PF18871"/>
    </source>
</evidence>
<keyword evidence="3" id="KW-1185">Reference proteome</keyword>
<feature type="domain" description="HEPN/Toprim N-terminal" evidence="1">
    <location>
        <begin position="1"/>
        <end position="208"/>
    </location>
</feature>
<evidence type="ECO:0000313" key="2">
    <source>
        <dbReference type="EMBL" id="MDC7684385.1"/>
    </source>
</evidence>
<dbReference type="InterPro" id="IPR041487">
    <property type="entry name" value="HEPN/Toprim-NTD1"/>
</dbReference>
<reference evidence="2 3" key="1">
    <citation type="submission" date="2023-01" db="EMBL/GenBank/DDBJ databases">
        <title>Novel species of the genus Asticcacaulis isolated from rivers.</title>
        <authorList>
            <person name="Lu H."/>
        </authorList>
    </citation>
    <scope>NUCLEOTIDE SEQUENCE [LARGE SCALE GENOMIC DNA]</scope>
    <source>
        <strain evidence="2 3">BYS171W</strain>
    </source>
</reference>